<keyword evidence="1" id="KW-1133">Transmembrane helix</keyword>
<evidence type="ECO:0000313" key="2">
    <source>
        <dbReference type="EMBL" id="GAA2732129.1"/>
    </source>
</evidence>
<keyword evidence="3" id="KW-1185">Reference proteome</keyword>
<dbReference type="RefSeq" id="WP_344453121.1">
    <property type="nucleotide sequence ID" value="NZ_BAAATZ010000021.1"/>
</dbReference>
<protein>
    <submittedName>
        <fullName evidence="2">Uncharacterized protein</fullName>
    </submittedName>
</protein>
<evidence type="ECO:0000256" key="1">
    <source>
        <dbReference type="SAM" id="Phobius"/>
    </source>
</evidence>
<comment type="caution">
    <text evidence="2">The sequence shown here is derived from an EMBL/GenBank/DDBJ whole genome shotgun (WGS) entry which is preliminary data.</text>
</comment>
<gene>
    <name evidence="2" type="ORF">GCM10010439_49150</name>
</gene>
<dbReference type="EMBL" id="BAAATZ010000021">
    <property type="protein sequence ID" value="GAA2732129.1"/>
    <property type="molecule type" value="Genomic_DNA"/>
</dbReference>
<accession>A0ABN3UHQ7</accession>
<feature type="transmembrane region" description="Helical" evidence="1">
    <location>
        <begin position="27"/>
        <end position="47"/>
    </location>
</feature>
<name>A0ABN3UHQ7_9ACTN</name>
<organism evidence="2 3">
    <name type="scientific">Actinocorallia aurantiaca</name>
    <dbReference type="NCBI Taxonomy" id="46204"/>
    <lineage>
        <taxon>Bacteria</taxon>
        <taxon>Bacillati</taxon>
        <taxon>Actinomycetota</taxon>
        <taxon>Actinomycetes</taxon>
        <taxon>Streptosporangiales</taxon>
        <taxon>Thermomonosporaceae</taxon>
        <taxon>Actinocorallia</taxon>
    </lineage>
</organism>
<keyword evidence="1" id="KW-0472">Membrane</keyword>
<keyword evidence="1" id="KW-0812">Transmembrane</keyword>
<feature type="transmembrane region" description="Helical" evidence="1">
    <location>
        <begin position="54"/>
        <end position="71"/>
    </location>
</feature>
<proteinExistence type="predicted"/>
<sequence length="73" mass="7647">MLGALVPAVLAAEEKSGIDLFGTTFTPFSLFLFALALFFLTGVYSFLKQGLKGASVVMLVLAVLSFAAGLGRM</sequence>
<evidence type="ECO:0000313" key="3">
    <source>
        <dbReference type="Proteomes" id="UP001501842"/>
    </source>
</evidence>
<reference evidence="2 3" key="1">
    <citation type="journal article" date="2019" name="Int. J. Syst. Evol. Microbiol.">
        <title>The Global Catalogue of Microorganisms (GCM) 10K type strain sequencing project: providing services to taxonomists for standard genome sequencing and annotation.</title>
        <authorList>
            <consortium name="The Broad Institute Genomics Platform"/>
            <consortium name="The Broad Institute Genome Sequencing Center for Infectious Disease"/>
            <person name="Wu L."/>
            <person name="Ma J."/>
        </authorList>
    </citation>
    <scope>NUCLEOTIDE SEQUENCE [LARGE SCALE GENOMIC DNA]</scope>
    <source>
        <strain evidence="2 3">JCM 8201</strain>
    </source>
</reference>
<dbReference type="Proteomes" id="UP001501842">
    <property type="component" value="Unassembled WGS sequence"/>
</dbReference>